<evidence type="ECO:0000256" key="3">
    <source>
        <dbReference type="PROSITE-ProRule" id="PRU01091"/>
    </source>
</evidence>
<dbReference type="SMART" id="SM00448">
    <property type="entry name" value="REC"/>
    <property type="match status" value="1"/>
</dbReference>
<dbReference type="PANTHER" id="PTHR48111">
    <property type="entry name" value="REGULATOR OF RPOS"/>
    <property type="match status" value="1"/>
</dbReference>
<evidence type="ECO:0000259" key="4">
    <source>
        <dbReference type="PROSITE" id="PS50110"/>
    </source>
</evidence>
<dbReference type="SMART" id="SM00862">
    <property type="entry name" value="Trans_reg_C"/>
    <property type="match status" value="1"/>
</dbReference>
<dbReference type="Pfam" id="PF00072">
    <property type="entry name" value="Response_reg"/>
    <property type="match status" value="1"/>
</dbReference>
<keyword evidence="2" id="KW-0597">Phosphoprotein</keyword>
<reference evidence="6 7" key="1">
    <citation type="submission" date="2019-10" db="EMBL/GenBank/DDBJ databases">
        <title>Taxonomy of Antarctic Massilia spp.: description of Massilia rubra sp. nov., Massilia aquatica sp. nov., Massilia mucilaginosa sp. nov., Massilia frigida sp. nov. isolated from streams, lakes and regoliths.</title>
        <authorList>
            <person name="Holochova P."/>
            <person name="Sedlacek I."/>
            <person name="Kralova S."/>
            <person name="Maslanova I."/>
            <person name="Busse H.-J."/>
            <person name="Stankova E."/>
            <person name="Vrbovska V."/>
            <person name="Kovarovic V."/>
            <person name="Bartak M."/>
            <person name="Svec P."/>
            <person name="Pantucek R."/>
        </authorList>
    </citation>
    <scope>NUCLEOTIDE SEQUENCE [LARGE SCALE GENOMIC DNA]</scope>
    <source>
        <strain evidence="6 7">CCM 8695</strain>
    </source>
</reference>
<evidence type="ECO:0000256" key="2">
    <source>
        <dbReference type="PROSITE-ProRule" id="PRU00169"/>
    </source>
</evidence>
<dbReference type="CDD" id="cd00383">
    <property type="entry name" value="trans_reg_C"/>
    <property type="match status" value="1"/>
</dbReference>
<evidence type="ECO:0000256" key="1">
    <source>
        <dbReference type="ARBA" id="ARBA00023125"/>
    </source>
</evidence>
<dbReference type="SUPFAM" id="SSF52172">
    <property type="entry name" value="CheY-like"/>
    <property type="match status" value="1"/>
</dbReference>
<proteinExistence type="predicted"/>
<dbReference type="Gene3D" id="1.10.10.10">
    <property type="entry name" value="Winged helix-like DNA-binding domain superfamily/Winged helix DNA-binding domain"/>
    <property type="match status" value="1"/>
</dbReference>
<dbReference type="Proteomes" id="UP000621455">
    <property type="component" value="Unassembled WGS sequence"/>
</dbReference>
<dbReference type="PANTHER" id="PTHR48111:SF59">
    <property type="entry name" value="TRANSCRIPTIONAL REGULATORY PROTEIN BAER"/>
    <property type="match status" value="1"/>
</dbReference>
<sequence>MNPAAHEIVIVDDEVKPAQVLAEYLQREGFRTAHILDGNSAVAYIRQSAPSVVILDVMLPGLDGIEVCRAVRMFSMVPIIMLTARVDEADRIQGLDIGADDYLCKPVSPREVVARVRAQVRRAAAPMGRDQHTFGFVVEEAAQRIWWQRKALPLSQVEYRIFKTLLAQPGRIFEREALLNAKDDLGRAVNDRSVDSHIKNIRKKIKPYTGDTDYIFSVYGVGYRFGDF</sequence>
<feature type="modified residue" description="4-aspartylphosphate" evidence="2">
    <location>
        <position position="56"/>
    </location>
</feature>
<accession>A0ABX0NFS0</accession>
<feature type="domain" description="Response regulatory" evidence="4">
    <location>
        <begin position="7"/>
        <end position="120"/>
    </location>
</feature>
<dbReference type="SUPFAM" id="SSF46894">
    <property type="entry name" value="C-terminal effector domain of the bipartite response regulators"/>
    <property type="match status" value="1"/>
</dbReference>
<dbReference type="Gene3D" id="6.10.250.690">
    <property type="match status" value="1"/>
</dbReference>
<feature type="DNA-binding region" description="OmpR/PhoB-type" evidence="3">
    <location>
        <begin position="125"/>
        <end position="227"/>
    </location>
</feature>
<evidence type="ECO:0000313" key="6">
    <source>
        <dbReference type="EMBL" id="NHZ81749.1"/>
    </source>
</evidence>
<name>A0ABX0NFS0_9BURK</name>
<dbReference type="PROSITE" id="PS50110">
    <property type="entry name" value="RESPONSE_REGULATORY"/>
    <property type="match status" value="1"/>
</dbReference>
<evidence type="ECO:0000259" key="5">
    <source>
        <dbReference type="PROSITE" id="PS51755"/>
    </source>
</evidence>
<comment type="caution">
    <text evidence="6">The sequence shown here is derived from an EMBL/GenBank/DDBJ whole genome shotgun (WGS) entry which is preliminary data.</text>
</comment>
<keyword evidence="1 3" id="KW-0238">DNA-binding</keyword>
<dbReference type="InterPro" id="IPR036388">
    <property type="entry name" value="WH-like_DNA-bd_sf"/>
</dbReference>
<dbReference type="InterPro" id="IPR001789">
    <property type="entry name" value="Sig_transdc_resp-reg_receiver"/>
</dbReference>
<protein>
    <submittedName>
        <fullName evidence="6">Response regulator</fullName>
    </submittedName>
</protein>
<dbReference type="InterPro" id="IPR011006">
    <property type="entry name" value="CheY-like_superfamily"/>
</dbReference>
<evidence type="ECO:0000313" key="7">
    <source>
        <dbReference type="Proteomes" id="UP000621455"/>
    </source>
</evidence>
<keyword evidence="7" id="KW-1185">Reference proteome</keyword>
<dbReference type="InterPro" id="IPR039420">
    <property type="entry name" value="WalR-like"/>
</dbReference>
<dbReference type="InterPro" id="IPR001867">
    <property type="entry name" value="OmpR/PhoB-type_DNA-bd"/>
</dbReference>
<dbReference type="Pfam" id="PF00486">
    <property type="entry name" value="Trans_reg_C"/>
    <property type="match status" value="1"/>
</dbReference>
<dbReference type="Gene3D" id="3.40.50.2300">
    <property type="match status" value="1"/>
</dbReference>
<dbReference type="InterPro" id="IPR016032">
    <property type="entry name" value="Sig_transdc_resp-reg_C-effctor"/>
</dbReference>
<feature type="domain" description="OmpR/PhoB-type" evidence="5">
    <location>
        <begin position="125"/>
        <end position="227"/>
    </location>
</feature>
<dbReference type="RefSeq" id="WP_167089119.1">
    <property type="nucleotide sequence ID" value="NZ_WHJG01000025.1"/>
</dbReference>
<gene>
    <name evidence="6" type="ORF">F2P44_21080</name>
</gene>
<organism evidence="6 7">
    <name type="scientific">Massilia frigida</name>
    <dbReference type="NCBI Taxonomy" id="2609281"/>
    <lineage>
        <taxon>Bacteria</taxon>
        <taxon>Pseudomonadati</taxon>
        <taxon>Pseudomonadota</taxon>
        <taxon>Betaproteobacteria</taxon>
        <taxon>Burkholderiales</taxon>
        <taxon>Oxalobacteraceae</taxon>
        <taxon>Telluria group</taxon>
        <taxon>Massilia</taxon>
    </lineage>
</organism>
<dbReference type="EMBL" id="WHJG01000025">
    <property type="protein sequence ID" value="NHZ81749.1"/>
    <property type="molecule type" value="Genomic_DNA"/>
</dbReference>
<dbReference type="PROSITE" id="PS51755">
    <property type="entry name" value="OMPR_PHOB"/>
    <property type="match status" value="1"/>
</dbReference>